<evidence type="ECO:0000313" key="1">
    <source>
        <dbReference type="EMBL" id="SVA62880.1"/>
    </source>
</evidence>
<protein>
    <submittedName>
        <fullName evidence="1">Uncharacterized protein</fullName>
    </submittedName>
</protein>
<accession>A0A381XE22</accession>
<name>A0A381XE22_9ZZZZ</name>
<dbReference type="AlphaFoldDB" id="A0A381XE22"/>
<sequence length="32" mass="3559">SNGKIIAQGTPTQLMNNISARTHYFGDSFKFN</sequence>
<gene>
    <name evidence="1" type="ORF">METZ01_LOCUS115734</name>
</gene>
<proteinExistence type="predicted"/>
<feature type="non-terminal residue" evidence="1">
    <location>
        <position position="1"/>
    </location>
</feature>
<reference evidence="1" key="1">
    <citation type="submission" date="2018-05" db="EMBL/GenBank/DDBJ databases">
        <authorList>
            <person name="Lanie J.A."/>
            <person name="Ng W.-L."/>
            <person name="Kazmierczak K.M."/>
            <person name="Andrzejewski T.M."/>
            <person name="Davidsen T.M."/>
            <person name="Wayne K.J."/>
            <person name="Tettelin H."/>
            <person name="Glass J.I."/>
            <person name="Rusch D."/>
            <person name="Podicherti R."/>
            <person name="Tsui H.-C.T."/>
            <person name="Winkler M.E."/>
        </authorList>
    </citation>
    <scope>NUCLEOTIDE SEQUENCE</scope>
</reference>
<dbReference type="EMBL" id="UINC01014808">
    <property type="protein sequence ID" value="SVA62880.1"/>
    <property type="molecule type" value="Genomic_DNA"/>
</dbReference>
<organism evidence="1">
    <name type="scientific">marine metagenome</name>
    <dbReference type="NCBI Taxonomy" id="408172"/>
    <lineage>
        <taxon>unclassified sequences</taxon>
        <taxon>metagenomes</taxon>
        <taxon>ecological metagenomes</taxon>
    </lineage>
</organism>